<dbReference type="PANTHER" id="PTHR13045">
    <property type="entry name" value="5'-NUCLEOTIDASE"/>
    <property type="match status" value="1"/>
</dbReference>
<dbReference type="GO" id="GO:0009117">
    <property type="term" value="P:nucleotide metabolic process"/>
    <property type="evidence" value="ECO:0007669"/>
    <property type="project" value="UniProtKB-KW"/>
</dbReference>
<keyword evidence="7" id="KW-0460">Magnesium</keyword>
<dbReference type="EC" id="3.1.3.5" evidence="3"/>
<evidence type="ECO:0000256" key="4">
    <source>
        <dbReference type="ARBA" id="ARBA00022723"/>
    </source>
</evidence>
<sequence>MDFVTSKNYSLIKEKLKEEGKQNLHVLADFDRTLTKAFVNGKRIPSLISVLRDENYLTPDYPEKAKALYEKYHTIEKDPDIPKDQKRKEMRNWWTEHFALLIKSGLARKDVERAMESTNLSLRDGCPEFLRLLEENNIPLVILSSGGLGKESIEIFLEKRSLLYKNVAIISNAFEWDVQGRAKSIKEPIIHAMNKNETAVSDIPEIYEKVKDRKNILLLGDSISDIEMAEGFDYDTLMKIGFLNEDIEENLDIYKNEFDAVILNDSSMSPVNKLLEDII</sequence>
<keyword evidence="6" id="KW-0378">Hydrolase</keyword>
<evidence type="ECO:0000313" key="10">
    <source>
        <dbReference type="Proteomes" id="UP000177740"/>
    </source>
</evidence>
<evidence type="ECO:0000256" key="2">
    <source>
        <dbReference type="ARBA" id="ARBA00008389"/>
    </source>
</evidence>
<dbReference type="FunFam" id="1.10.150.340:FF:000001">
    <property type="entry name" value="Cytosolic 5-nucleotidase 3-like"/>
    <property type="match status" value="1"/>
</dbReference>
<protein>
    <recommendedName>
        <fullName evidence="3">5'-nucleotidase</fullName>
        <ecNumber evidence="3">3.1.3.5</ecNumber>
    </recommendedName>
</protein>
<comment type="similarity">
    <text evidence="2">Belongs to the pyrimidine 5'-nucleotidase family.</text>
</comment>
<proteinExistence type="inferred from homology"/>
<evidence type="ECO:0000313" key="9">
    <source>
        <dbReference type="EMBL" id="OGZ26598.1"/>
    </source>
</evidence>
<evidence type="ECO:0000256" key="6">
    <source>
        <dbReference type="ARBA" id="ARBA00022801"/>
    </source>
</evidence>
<evidence type="ECO:0000256" key="7">
    <source>
        <dbReference type="ARBA" id="ARBA00022842"/>
    </source>
</evidence>
<keyword evidence="5" id="KW-0547">Nucleotide-binding</keyword>
<dbReference type="EMBL" id="MHMM01000020">
    <property type="protein sequence ID" value="OGZ26598.1"/>
    <property type="molecule type" value="Genomic_DNA"/>
</dbReference>
<dbReference type="Pfam" id="PF05822">
    <property type="entry name" value="UMPH-1"/>
    <property type="match status" value="1"/>
</dbReference>
<evidence type="ECO:0000256" key="3">
    <source>
        <dbReference type="ARBA" id="ARBA00012643"/>
    </source>
</evidence>
<comment type="catalytic activity">
    <reaction evidence="1">
        <text>a ribonucleoside 5'-phosphate + H2O = a ribonucleoside + phosphate</text>
        <dbReference type="Rhea" id="RHEA:12484"/>
        <dbReference type="ChEBI" id="CHEBI:15377"/>
        <dbReference type="ChEBI" id="CHEBI:18254"/>
        <dbReference type="ChEBI" id="CHEBI:43474"/>
        <dbReference type="ChEBI" id="CHEBI:58043"/>
        <dbReference type="EC" id="3.1.3.5"/>
    </reaction>
</comment>
<gene>
    <name evidence="9" type="ORF">A2365_00300</name>
</gene>
<dbReference type="Gene3D" id="1.10.150.340">
    <property type="entry name" value="Pyrimidine 5'-nucleotidase (UMPH-1), N-terminal domain"/>
    <property type="match status" value="1"/>
</dbReference>
<organism evidence="9 10">
    <name type="scientific">Candidatus Nealsonbacteria bacterium RIFOXYB1_FULL_40_15</name>
    <dbReference type="NCBI Taxonomy" id="1801677"/>
    <lineage>
        <taxon>Bacteria</taxon>
        <taxon>Candidatus Nealsoniibacteriota</taxon>
    </lineage>
</organism>
<dbReference type="AlphaFoldDB" id="A0A1G2EMW9"/>
<dbReference type="GO" id="GO:0000287">
    <property type="term" value="F:magnesium ion binding"/>
    <property type="evidence" value="ECO:0007669"/>
    <property type="project" value="InterPro"/>
</dbReference>
<dbReference type="GO" id="GO:0008253">
    <property type="term" value="F:5'-nucleotidase activity"/>
    <property type="evidence" value="ECO:0007669"/>
    <property type="project" value="UniProtKB-EC"/>
</dbReference>
<evidence type="ECO:0000256" key="5">
    <source>
        <dbReference type="ARBA" id="ARBA00022741"/>
    </source>
</evidence>
<keyword evidence="8" id="KW-0546">Nucleotide metabolism</keyword>
<name>A0A1G2EMW9_9BACT</name>
<dbReference type="GO" id="GO:0005737">
    <property type="term" value="C:cytoplasm"/>
    <property type="evidence" value="ECO:0007669"/>
    <property type="project" value="InterPro"/>
</dbReference>
<dbReference type="GO" id="GO:0000166">
    <property type="term" value="F:nucleotide binding"/>
    <property type="evidence" value="ECO:0007669"/>
    <property type="project" value="UniProtKB-KW"/>
</dbReference>
<dbReference type="PANTHER" id="PTHR13045:SF0">
    <property type="entry name" value="7-METHYLGUANOSINE PHOSPHATE-SPECIFIC 5'-NUCLEOTIDASE"/>
    <property type="match status" value="1"/>
</dbReference>
<evidence type="ECO:0000256" key="8">
    <source>
        <dbReference type="ARBA" id="ARBA00023080"/>
    </source>
</evidence>
<dbReference type="SFLD" id="SFLDG01128">
    <property type="entry name" value="C1.4:_5'-Nucleotidase_Like"/>
    <property type="match status" value="1"/>
</dbReference>
<reference evidence="9 10" key="1">
    <citation type="journal article" date="2016" name="Nat. Commun.">
        <title>Thousands of microbial genomes shed light on interconnected biogeochemical processes in an aquifer system.</title>
        <authorList>
            <person name="Anantharaman K."/>
            <person name="Brown C.T."/>
            <person name="Hug L.A."/>
            <person name="Sharon I."/>
            <person name="Castelle C.J."/>
            <person name="Probst A.J."/>
            <person name="Thomas B.C."/>
            <person name="Singh A."/>
            <person name="Wilkins M.J."/>
            <person name="Karaoz U."/>
            <person name="Brodie E.L."/>
            <person name="Williams K.H."/>
            <person name="Hubbard S.S."/>
            <person name="Banfield J.F."/>
        </authorList>
    </citation>
    <scope>NUCLEOTIDE SEQUENCE [LARGE SCALE GENOMIC DNA]</scope>
</reference>
<dbReference type="InterPro" id="IPR023214">
    <property type="entry name" value="HAD_sf"/>
</dbReference>
<keyword evidence="4" id="KW-0479">Metal-binding</keyword>
<dbReference type="Proteomes" id="UP000177740">
    <property type="component" value="Unassembled WGS sequence"/>
</dbReference>
<dbReference type="Gene3D" id="3.40.50.1000">
    <property type="entry name" value="HAD superfamily/HAD-like"/>
    <property type="match status" value="1"/>
</dbReference>
<dbReference type="SFLD" id="SFLDS00003">
    <property type="entry name" value="Haloacid_Dehalogenase"/>
    <property type="match status" value="1"/>
</dbReference>
<dbReference type="STRING" id="1801677.A2365_00300"/>
<dbReference type="SUPFAM" id="SSF56784">
    <property type="entry name" value="HAD-like"/>
    <property type="match status" value="1"/>
</dbReference>
<comment type="caution">
    <text evidence="9">The sequence shown here is derived from an EMBL/GenBank/DDBJ whole genome shotgun (WGS) entry which is preliminary data.</text>
</comment>
<dbReference type="InterPro" id="IPR036412">
    <property type="entry name" value="HAD-like_sf"/>
</dbReference>
<accession>A0A1G2EMW9</accession>
<dbReference type="InterPro" id="IPR006434">
    <property type="entry name" value="Pyrimidine_nucleotidase_eu"/>
</dbReference>
<evidence type="ECO:0000256" key="1">
    <source>
        <dbReference type="ARBA" id="ARBA00000815"/>
    </source>
</evidence>